<feature type="compositionally biased region" description="Basic residues" evidence="1">
    <location>
        <begin position="79"/>
        <end position="97"/>
    </location>
</feature>
<feature type="compositionally biased region" description="Low complexity" evidence="1">
    <location>
        <begin position="98"/>
        <end position="108"/>
    </location>
</feature>
<feature type="compositionally biased region" description="Basic and acidic residues" evidence="1">
    <location>
        <begin position="27"/>
        <end position="39"/>
    </location>
</feature>
<proteinExistence type="predicted"/>
<feature type="compositionally biased region" description="Low complexity" evidence="1">
    <location>
        <begin position="145"/>
        <end position="162"/>
    </location>
</feature>
<sequence length="278" mass="29090">PTRLCTAIRLESPTWARRPCAALQDPHAFEAGRHGEPRGRQSPHRRRAAAKASVGMGGGTRRGARTEAATEPPRGPRAPPRRQARGGRGARARRPRARGGPQAPGAPAARDRGLLAPRRRLQDAEARHGPRAPPRASPGRRRSGPSRGPASRGAPPARSGAGRSRGRERPVERHRVGERHRPQADRPRRPPRDPLPRGREPVGRRACGAHARGTAASAASSSSGGGARPGAPPRRREAAVGEGGQAPAHDRLSLGCSSAEGAASRASLCRPTAGSGVP</sequence>
<comment type="caution">
    <text evidence="2">The sequence shown here is derived from an EMBL/GenBank/DDBJ whole genome shotgun (WGS) entry which is preliminary data.</text>
</comment>
<evidence type="ECO:0000313" key="3">
    <source>
        <dbReference type="Proteomes" id="UP001189429"/>
    </source>
</evidence>
<organism evidence="2 3">
    <name type="scientific">Prorocentrum cordatum</name>
    <dbReference type="NCBI Taxonomy" id="2364126"/>
    <lineage>
        <taxon>Eukaryota</taxon>
        <taxon>Sar</taxon>
        <taxon>Alveolata</taxon>
        <taxon>Dinophyceae</taxon>
        <taxon>Prorocentrales</taxon>
        <taxon>Prorocentraceae</taxon>
        <taxon>Prorocentrum</taxon>
    </lineage>
</organism>
<feature type="non-terminal residue" evidence="2">
    <location>
        <position position="1"/>
    </location>
</feature>
<feature type="region of interest" description="Disordered" evidence="1">
    <location>
        <begin position="26"/>
        <end position="278"/>
    </location>
</feature>
<reference evidence="2" key="1">
    <citation type="submission" date="2023-10" db="EMBL/GenBank/DDBJ databases">
        <authorList>
            <person name="Chen Y."/>
            <person name="Shah S."/>
            <person name="Dougan E. K."/>
            <person name="Thang M."/>
            <person name="Chan C."/>
        </authorList>
    </citation>
    <scope>NUCLEOTIDE SEQUENCE [LARGE SCALE GENOMIC DNA]</scope>
</reference>
<gene>
    <name evidence="2" type="ORF">PCOR1329_LOCUS27058</name>
</gene>
<name>A0ABN9S6S2_9DINO</name>
<keyword evidence="3" id="KW-1185">Reference proteome</keyword>
<feature type="compositionally biased region" description="Basic and acidic residues" evidence="1">
    <location>
        <begin position="165"/>
        <end position="203"/>
    </location>
</feature>
<evidence type="ECO:0000313" key="2">
    <source>
        <dbReference type="EMBL" id="CAK0827552.1"/>
    </source>
</evidence>
<dbReference type="EMBL" id="CAUYUJ010009736">
    <property type="protein sequence ID" value="CAK0827552.1"/>
    <property type="molecule type" value="Genomic_DNA"/>
</dbReference>
<accession>A0ABN9S6S2</accession>
<dbReference type="Proteomes" id="UP001189429">
    <property type="component" value="Unassembled WGS sequence"/>
</dbReference>
<evidence type="ECO:0000256" key="1">
    <source>
        <dbReference type="SAM" id="MobiDB-lite"/>
    </source>
</evidence>
<feature type="compositionally biased region" description="Low complexity" evidence="1">
    <location>
        <begin position="204"/>
        <end position="222"/>
    </location>
</feature>
<protein>
    <submittedName>
        <fullName evidence="2">Uncharacterized protein</fullName>
    </submittedName>
</protein>